<keyword evidence="4" id="KW-1185">Reference proteome</keyword>
<dbReference type="PRINTS" id="PR00702">
    <property type="entry name" value="ACRIFLAVINRP"/>
</dbReference>
<dbReference type="KEGG" id="qdo:H9Q78_03745"/>
<dbReference type="RefSeq" id="WP_249303669.1">
    <property type="nucleotide sequence ID" value="NZ_CP060634.1"/>
</dbReference>
<dbReference type="Gene3D" id="3.30.70.1430">
    <property type="entry name" value="Multidrug efflux transporter AcrB pore domain"/>
    <property type="match status" value="2"/>
</dbReference>
<feature type="transmembrane region" description="Helical" evidence="2">
    <location>
        <begin position="652"/>
        <end position="679"/>
    </location>
</feature>
<dbReference type="SUPFAM" id="SSF82693">
    <property type="entry name" value="Multidrug efflux transporter AcrB pore domain, PN1, PN2, PC1 and PC2 subdomains"/>
    <property type="match status" value="3"/>
</dbReference>
<feature type="coiled-coil region" evidence="1">
    <location>
        <begin position="200"/>
        <end position="273"/>
    </location>
</feature>
<reference evidence="3 4" key="1">
    <citation type="submission" date="2020-08" db="EMBL/GenBank/DDBJ databases">
        <authorList>
            <person name="Liu C."/>
            <person name="Sun Q."/>
        </authorList>
    </citation>
    <scope>NUCLEOTIDE SEQUENCE [LARGE SCALE GENOMIC DNA]</scope>
    <source>
        <strain evidence="3 4">NSJ-38</strain>
    </source>
</reference>
<keyword evidence="1" id="KW-0175">Coiled coil</keyword>
<dbReference type="SUPFAM" id="SSF82866">
    <property type="entry name" value="Multidrug efflux transporter AcrB transmembrane domain"/>
    <property type="match status" value="2"/>
</dbReference>
<dbReference type="EMBL" id="CP060634">
    <property type="protein sequence ID" value="QNM06269.1"/>
    <property type="molecule type" value="Genomic_DNA"/>
</dbReference>
<evidence type="ECO:0000256" key="1">
    <source>
        <dbReference type="SAM" id="Coils"/>
    </source>
</evidence>
<feature type="transmembrane region" description="Helical" evidence="2">
    <location>
        <begin position="1207"/>
        <end position="1227"/>
    </location>
</feature>
<feature type="transmembrane region" description="Helical" evidence="2">
    <location>
        <begin position="846"/>
        <end position="864"/>
    </location>
</feature>
<feature type="transmembrane region" description="Helical" evidence="2">
    <location>
        <begin position="1233"/>
        <end position="1258"/>
    </location>
</feature>
<feature type="coiled-coil region" evidence="1">
    <location>
        <begin position="478"/>
        <end position="512"/>
    </location>
</feature>
<feature type="transmembrane region" description="Helical" evidence="2">
    <location>
        <begin position="1279"/>
        <end position="1298"/>
    </location>
</feature>
<keyword evidence="2" id="KW-0812">Transmembrane</keyword>
<dbReference type="SUPFAM" id="SSF82714">
    <property type="entry name" value="Multidrug efflux transporter AcrB TolC docking domain, DN and DC subdomains"/>
    <property type="match status" value="2"/>
</dbReference>
<dbReference type="Pfam" id="PF00873">
    <property type="entry name" value="ACR_tran"/>
    <property type="match status" value="2"/>
</dbReference>
<feature type="transmembrane region" description="Helical" evidence="2">
    <location>
        <begin position="793"/>
        <end position="816"/>
    </location>
</feature>
<protein>
    <submittedName>
        <fullName evidence="3">Efflux RND transporter permease subunit</fullName>
    </submittedName>
</protein>
<evidence type="ECO:0000313" key="4">
    <source>
        <dbReference type="Proteomes" id="UP000515823"/>
    </source>
</evidence>
<organism evidence="3 4">
    <name type="scientific">Qiania dongpingensis</name>
    <dbReference type="NCBI Taxonomy" id="2763669"/>
    <lineage>
        <taxon>Bacteria</taxon>
        <taxon>Bacillati</taxon>
        <taxon>Bacillota</taxon>
        <taxon>Clostridia</taxon>
        <taxon>Lachnospirales</taxon>
        <taxon>Lachnospiraceae</taxon>
        <taxon>Qiania</taxon>
    </lineage>
</organism>
<feature type="transmembrane region" description="Helical" evidence="2">
    <location>
        <begin position="686"/>
        <end position="706"/>
    </location>
</feature>
<feature type="transmembrane region" description="Helical" evidence="2">
    <location>
        <begin position="1310"/>
        <end position="1333"/>
    </location>
</feature>
<name>A0A7G9G637_9FIRM</name>
<dbReference type="PANTHER" id="PTHR32063:SF0">
    <property type="entry name" value="SWARMING MOTILITY PROTEIN SWRC"/>
    <property type="match status" value="1"/>
</dbReference>
<dbReference type="GO" id="GO:0042910">
    <property type="term" value="F:xenobiotic transmembrane transporter activity"/>
    <property type="evidence" value="ECO:0007669"/>
    <property type="project" value="TreeGrafter"/>
</dbReference>
<accession>A0A7G9G637</accession>
<feature type="transmembrane region" description="Helical" evidence="2">
    <location>
        <begin position="1181"/>
        <end position="1200"/>
    </location>
</feature>
<feature type="transmembrane region" description="Helical" evidence="2">
    <location>
        <begin position="749"/>
        <end position="773"/>
    </location>
</feature>
<sequence length="1354" mass="145740">MIAKFSVKKPMTVFVAVVLILILGVVSFTEMTPDLLPSINLPYAVVVTTYPGASPEEVETTVTKPVEQSMATLNNIKEVSSTSSENVSLVILEFNDDVDMDSITVDVREKLDQIEGYWDDTVSSPIIMKINPDMLPIVVASVDADDMGVADISKYVEETVQPALEGVDGVASVSASGLLEEQVNVVIRDDQVEKVNDRLKSSISDSLSEAEDALNEAEDKISEGKAQLESQTSQFQSGMVQADQALSEARMQILQGEIALENAEKELASKESEALSQAGYQSIDEMEAGLTSSLEQINSLLSQEASIRDGLTQLEAGISQIDNGLEQVKDGKAVLEEQPDLKAAREGFEAMKAQGIIDDDGNLLIPEDTPGYAETAAEAAALKAGVDLYRSKLAELTAAEADLTSQREALVSKKTEAEAAVAQIDKIKKEGTAAQITSALEGIQALRAGKKQLASTREQLTSAKDTLIAKAQEAGMTKYEAESQLAEAKRQLEDGEKELDEQRETFESSKESALDAADVTDKLTADMISQILTAQNFSMPAGYVTEDGIQYLVRVGNKLEDVEELKNLVLFDPDVEGMEPVRLSDVADVYKSDNSADIYAKINGNDGVVLSIEKQPTYATADVAEAVQKKFEELENSHDGLHFTMLSNQGDYIHLVVDSVLSNLLYGAILAILILLFFLKDLRPTIIIACSIPISVIFAIVLMYFSGVTLNMISLSGLAVGVGMLVDNSVVVIENIYRLRNKGASAIQAAVSGTVQVAGAITSSTLTTVSVFLPIVFIKGMTRQLFTDMALTITYSLAASLIVAVTLVPAMASGMLKKQKEKSHKWFDFMLKGYEKAVSWCLRHRVVTLLAAVGMLVFSVIASMSRGTAYMPAMDSTQISVSLSMPEGSGTEDTKEMADEVIERIMSVDGVETVGAMMGGGGMMSSMSGGSSSESVSIYAILEEGKTVSSQKIAGKIEEACADLDCEVTASGSSMDMSALGGSGVTMKIEGQDLDALQEAAKSAAEKLASIEGITEVDDGIIDPTPELRIVIDKEKAMLQGVTVAQAYMDLQKALKSSSEATELTENSGDYPVIVDDASMENMTTEDIRNYIFTVTGMDGTEKEIALKDIATVEDAQSLSSINRESQRRYVTVSGQVADGYNVGIVSREVEKEFEDFQLPDGCSLVFAGENETIMEAMGQLIKMLLIAVAFIYLIMVAQFQSLLSPFIVMFTIPLAFTGGFLGLFLTGKEVSVIAMIGFVMLAGIIVNNGIVLVDYINQLRKEGTDKRKAIVEAGVTRMRPILMTAVTTILGLMTMAIGVGTGAEMMQPVAIVTIGGLTYATLMTLFVVPVLYDIFNRREMRVIKEEELVVLDD</sequence>
<dbReference type="Gene3D" id="3.30.70.1320">
    <property type="entry name" value="Multidrug efflux transporter AcrB pore domain like"/>
    <property type="match status" value="2"/>
</dbReference>
<keyword evidence="2" id="KW-0472">Membrane</keyword>
<dbReference type="Gene3D" id="1.20.1640.10">
    <property type="entry name" value="Multidrug efflux transporter AcrB transmembrane domain"/>
    <property type="match status" value="3"/>
</dbReference>
<dbReference type="Gene3D" id="3.30.2090.10">
    <property type="entry name" value="Multidrug efflux transporter AcrB TolC docking domain, DN and DC subdomains"/>
    <property type="match status" value="3"/>
</dbReference>
<dbReference type="InterPro" id="IPR027463">
    <property type="entry name" value="AcrB_DN_DC_subdom"/>
</dbReference>
<gene>
    <name evidence="3" type="ORF">H9Q78_03745</name>
</gene>
<evidence type="ECO:0000256" key="2">
    <source>
        <dbReference type="SAM" id="Phobius"/>
    </source>
</evidence>
<keyword evidence="2" id="KW-1133">Transmembrane helix</keyword>
<feature type="transmembrane region" description="Helical" evidence="2">
    <location>
        <begin position="712"/>
        <end position="737"/>
    </location>
</feature>
<dbReference type="PANTHER" id="PTHR32063">
    <property type="match status" value="1"/>
</dbReference>
<dbReference type="Proteomes" id="UP000515823">
    <property type="component" value="Chromosome"/>
</dbReference>
<dbReference type="GO" id="GO:0005886">
    <property type="term" value="C:plasma membrane"/>
    <property type="evidence" value="ECO:0007669"/>
    <property type="project" value="TreeGrafter"/>
</dbReference>
<dbReference type="Gene3D" id="3.30.70.1440">
    <property type="entry name" value="Multidrug efflux transporter AcrB pore domain"/>
    <property type="match status" value="1"/>
</dbReference>
<proteinExistence type="predicted"/>
<dbReference type="InterPro" id="IPR001036">
    <property type="entry name" value="Acrflvin-R"/>
</dbReference>
<evidence type="ECO:0000313" key="3">
    <source>
        <dbReference type="EMBL" id="QNM06269.1"/>
    </source>
</evidence>